<dbReference type="PANTHER" id="PTHR36455">
    <property type="match status" value="1"/>
</dbReference>
<dbReference type="KEGG" id="lck:HN018_26800"/>
<dbReference type="PANTHER" id="PTHR36455:SF1">
    <property type="entry name" value="BLR8292 PROTEIN"/>
    <property type="match status" value="1"/>
</dbReference>
<dbReference type="AlphaFoldDB" id="A0A6M8I0I8"/>
<keyword evidence="2" id="KW-0614">Plasmid</keyword>
<dbReference type="GO" id="GO:0043565">
    <property type="term" value="F:sequence-specific DNA binding"/>
    <property type="evidence" value="ECO:0007669"/>
    <property type="project" value="InterPro"/>
</dbReference>
<dbReference type="SUPFAM" id="SSF48295">
    <property type="entry name" value="TrpR-like"/>
    <property type="match status" value="1"/>
</dbReference>
<keyword evidence="3" id="KW-1185">Reference proteome</keyword>
<accession>A0A6M8I0I8</accession>
<dbReference type="Pfam" id="PF01527">
    <property type="entry name" value="HTH_Tnp_1"/>
    <property type="match status" value="1"/>
</dbReference>
<dbReference type="NCBIfam" id="NF047595">
    <property type="entry name" value="IS66_ISRel24_TnpA"/>
    <property type="match status" value="1"/>
</dbReference>
<evidence type="ECO:0000313" key="2">
    <source>
        <dbReference type="EMBL" id="QKE93741.1"/>
    </source>
</evidence>
<dbReference type="EMBL" id="CP053711">
    <property type="protein sequence ID" value="QKE93741.1"/>
    <property type="molecule type" value="Genomic_DNA"/>
</dbReference>
<evidence type="ECO:0000313" key="3">
    <source>
        <dbReference type="Proteomes" id="UP000500767"/>
    </source>
</evidence>
<proteinExistence type="predicted"/>
<reference evidence="2 3" key="1">
    <citation type="journal article" date="2014" name="World J. Microbiol. Biotechnol.">
        <title>Biodiversity and physiological characteristics of Antarctic and Arctic lichens-associated bacteria.</title>
        <authorList>
            <person name="Lee Y.M."/>
            <person name="Kim E.H."/>
            <person name="Lee H.K."/>
            <person name="Hong S.G."/>
        </authorList>
    </citation>
    <scope>NUCLEOTIDE SEQUENCE [LARGE SCALE GENOMIC DNA]</scope>
    <source>
        <strain evidence="2 3">PAMC 26569</strain>
        <plasmid evidence="2">unnamed4</plasmid>
    </source>
</reference>
<organism evidence="2 3">
    <name type="scientific">Lichenicola cladoniae</name>
    <dbReference type="NCBI Taxonomy" id="1484109"/>
    <lineage>
        <taxon>Bacteria</taxon>
        <taxon>Pseudomonadati</taxon>
        <taxon>Pseudomonadota</taxon>
        <taxon>Alphaproteobacteria</taxon>
        <taxon>Acetobacterales</taxon>
        <taxon>Acetobacteraceae</taxon>
        <taxon>Lichenicola</taxon>
    </lineage>
</organism>
<dbReference type="InterPro" id="IPR008878">
    <property type="entry name" value="Transposase_IS66_Orf2"/>
</dbReference>
<dbReference type="NCBIfam" id="NF033819">
    <property type="entry name" value="IS66_TnpB"/>
    <property type="match status" value="1"/>
</dbReference>
<dbReference type="InterPro" id="IPR010921">
    <property type="entry name" value="Trp_repressor/repl_initiator"/>
</dbReference>
<feature type="region of interest" description="Disordered" evidence="1">
    <location>
        <begin position="101"/>
        <end position="120"/>
    </location>
</feature>
<evidence type="ECO:0000256" key="1">
    <source>
        <dbReference type="SAM" id="MobiDB-lite"/>
    </source>
</evidence>
<sequence length="277" mass="29765">MDTMLPPALTDAEATQTIDRKSARGAAMEVIVRGERWRNWTTEQECQIVAESLRPGLTPSEVAQRHGIGTGLLYTWRRQMLTGATGTLTRTSPGFTQVELSGPSGQETVAEPLEAPPPTPVEPSRLEGLIEIMLPGGVSLRVDAQVDGRALRRVLGRAGGTMIALASGLRIYLACGTTDMRKGMTGLAMLVQQGLAADPFDGAVFAFRGRRAGLIKLLWHDGIGLCMLTKRLEQGQFVWPSATSTGRIALSAPQLTALLDGCEWRAPVPVRRPELAG</sequence>
<protein>
    <submittedName>
        <fullName evidence="2">IS66 family insertion sequence element accessory protein TnpB</fullName>
    </submittedName>
</protein>
<geneLocation type="plasmid" evidence="2 3">
    <name>unnamed4</name>
</geneLocation>
<dbReference type="GO" id="GO:0004803">
    <property type="term" value="F:transposase activity"/>
    <property type="evidence" value="ECO:0007669"/>
    <property type="project" value="InterPro"/>
</dbReference>
<dbReference type="Pfam" id="PF05717">
    <property type="entry name" value="TnpB_IS66"/>
    <property type="match status" value="1"/>
</dbReference>
<dbReference type="GO" id="GO:0006313">
    <property type="term" value="P:DNA transposition"/>
    <property type="evidence" value="ECO:0007669"/>
    <property type="project" value="InterPro"/>
</dbReference>
<name>A0A6M8I0I8_9PROT</name>
<gene>
    <name evidence="2" type="primary">tnpB</name>
    <name evidence="2" type="ORF">HN018_26800</name>
</gene>
<dbReference type="Proteomes" id="UP000500767">
    <property type="component" value="Plasmid unnamed4"/>
</dbReference>
<dbReference type="InterPro" id="IPR002514">
    <property type="entry name" value="Transposase_8"/>
</dbReference>